<proteinExistence type="predicted"/>
<dbReference type="Proteomes" id="UP001164539">
    <property type="component" value="Chromosome 14"/>
</dbReference>
<keyword evidence="2" id="KW-1185">Reference proteome</keyword>
<gene>
    <name evidence="1" type="ORF">OWV82_025012</name>
</gene>
<name>A0ACC1WSG6_MELAZ</name>
<evidence type="ECO:0000313" key="2">
    <source>
        <dbReference type="Proteomes" id="UP001164539"/>
    </source>
</evidence>
<sequence>MEGRACGPVSLIGPSGNVWHVDLTQGNDGLFFAKGWPAFVRDHFIECGDLLVFRYDGELHFTVQVFDQSACEKEASFNLQSSQNSRKFDDSRGQKRDREEVAVPSDKVFQGVLRKLREVSSEFQSECIDKNQEAGSCEEKKWCVSLSNSFALPSQSKAYNVKPEDEEKKVAQSFMSSFPYFVRLMKRFNISGSYTLNIPYQFSMAHLPKCKTVVILCNLKGASWIVNSVPTTKVHTSHTFCGGWLAFVRSNEIKLGDICIFELVRNCELRVHILRVGKEDQHTQSGKIAFGLDVGSAGISCKMFDSVPKKVKNSLKVHAKCTKKVKFCDMEGSNMCDIKKHVGTTKNSPSGAPCCQSKIGNENSEVASQSGNSIGAEIGSEARSKLRMMVALDEEKAARSFGSSVPHFVRIMRKFNISGSYTLKIPYKFSMAHLPDCKTEIVLRNLKGECWTVNSLPDSKGRTVHTFCGGWMAFVRGNDVKIGDICMFELISKCEMRVHISGIGRKELYHQSGKSISSESSTCNPPL</sequence>
<comment type="caution">
    <text evidence="1">The sequence shown here is derived from an EMBL/GenBank/DDBJ whole genome shotgun (WGS) entry which is preliminary data.</text>
</comment>
<accession>A0ACC1WSG6</accession>
<reference evidence="1 2" key="1">
    <citation type="journal article" date="2023" name="Science">
        <title>Complex scaffold remodeling in plant triterpene biosynthesis.</title>
        <authorList>
            <person name="De La Pena R."/>
            <person name="Hodgson H."/>
            <person name="Liu J.C."/>
            <person name="Stephenson M.J."/>
            <person name="Martin A.C."/>
            <person name="Owen C."/>
            <person name="Harkess A."/>
            <person name="Leebens-Mack J."/>
            <person name="Jimenez L.E."/>
            <person name="Osbourn A."/>
            <person name="Sattely E.S."/>
        </authorList>
    </citation>
    <scope>NUCLEOTIDE SEQUENCE [LARGE SCALE GENOMIC DNA]</scope>
    <source>
        <strain evidence="2">cv. JPN11</strain>
        <tissue evidence="1">Leaf</tissue>
    </source>
</reference>
<dbReference type="EMBL" id="CM051407">
    <property type="protein sequence ID" value="KAJ4701834.1"/>
    <property type="molecule type" value="Genomic_DNA"/>
</dbReference>
<protein>
    <submittedName>
        <fullName evidence="1">B3 domain-containing protein</fullName>
    </submittedName>
</protein>
<organism evidence="1 2">
    <name type="scientific">Melia azedarach</name>
    <name type="common">Chinaberry tree</name>
    <dbReference type="NCBI Taxonomy" id="155640"/>
    <lineage>
        <taxon>Eukaryota</taxon>
        <taxon>Viridiplantae</taxon>
        <taxon>Streptophyta</taxon>
        <taxon>Embryophyta</taxon>
        <taxon>Tracheophyta</taxon>
        <taxon>Spermatophyta</taxon>
        <taxon>Magnoliopsida</taxon>
        <taxon>eudicotyledons</taxon>
        <taxon>Gunneridae</taxon>
        <taxon>Pentapetalae</taxon>
        <taxon>rosids</taxon>
        <taxon>malvids</taxon>
        <taxon>Sapindales</taxon>
        <taxon>Meliaceae</taxon>
        <taxon>Melia</taxon>
    </lineage>
</organism>
<evidence type="ECO:0000313" key="1">
    <source>
        <dbReference type="EMBL" id="KAJ4701834.1"/>
    </source>
</evidence>